<organism evidence="1 2">
    <name type="scientific">Peronosclerospora sorghi</name>
    <dbReference type="NCBI Taxonomy" id="230839"/>
    <lineage>
        <taxon>Eukaryota</taxon>
        <taxon>Sar</taxon>
        <taxon>Stramenopiles</taxon>
        <taxon>Oomycota</taxon>
        <taxon>Peronosporomycetes</taxon>
        <taxon>Peronosporales</taxon>
        <taxon>Peronosporaceae</taxon>
        <taxon>Peronosclerospora</taxon>
    </lineage>
</organism>
<name>A0ACC0W8V3_9STRA</name>
<dbReference type="Proteomes" id="UP001163321">
    <property type="component" value="Chromosome 3"/>
</dbReference>
<accession>A0ACC0W8V3</accession>
<gene>
    <name evidence="1" type="ORF">PsorP6_008602</name>
</gene>
<keyword evidence="2" id="KW-1185">Reference proteome</keyword>
<evidence type="ECO:0000313" key="1">
    <source>
        <dbReference type="EMBL" id="KAI9914987.1"/>
    </source>
</evidence>
<evidence type="ECO:0000313" key="2">
    <source>
        <dbReference type="Proteomes" id="UP001163321"/>
    </source>
</evidence>
<comment type="caution">
    <text evidence="1">The sequence shown here is derived from an EMBL/GenBank/DDBJ whole genome shotgun (WGS) entry which is preliminary data.</text>
</comment>
<protein>
    <submittedName>
        <fullName evidence="1">Uncharacterized protein</fullName>
    </submittedName>
</protein>
<proteinExistence type="predicted"/>
<sequence>MDMKNSMNEDGEFDLSVLGEDLKTLLLEMIRNDFEGTMHDMPDDEEGEQNESEDRGEFDPEMGDFDQNDENVVDEKLWGEDSDDDEDRIDEEKLKFEENSEVKGEALEDEVCGKDGDRKERTSKPLRSKTSMLIENFASCA</sequence>
<reference evidence="1 2" key="1">
    <citation type="journal article" date="2022" name="bioRxiv">
        <title>The genome of the oomycete Peronosclerospora sorghi, a cosmopolitan pathogen of maize and sorghum, is inflated with dispersed pseudogenes.</title>
        <authorList>
            <person name="Fletcher K."/>
            <person name="Martin F."/>
            <person name="Isakeit T."/>
            <person name="Cavanaugh K."/>
            <person name="Magill C."/>
            <person name="Michelmore R."/>
        </authorList>
    </citation>
    <scope>NUCLEOTIDE SEQUENCE [LARGE SCALE GENOMIC DNA]</scope>
    <source>
        <strain evidence="1">P6</strain>
    </source>
</reference>
<dbReference type="EMBL" id="CM047582">
    <property type="protein sequence ID" value="KAI9914987.1"/>
    <property type="molecule type" value="Genomic_DNA"/>
</dbReference>